<evidence type="ECO:0000313" key="2">
    <source>
        <dbReference type="Proteomes" id="UP000215506"/>
    </source>
</evidence>
<sequence>MVRSTERDWTLITSRNPGDLDDFVTAIVREVSAR</sequence>
<name>A0A231GSB6_9NOCA</name>
<reference evidence="1" key="1">
    <citation type="submission" date="2017-07" db="EMBL/GenBank/DDBJ databases">
        <title>First draft Genome Sequence of Nocardia cerradoensis isolated from human infection.</title>
        <authorList>
            <person name="Carrasco G."/>
        </authorList>
    </citation>
    <scope>NUCLEOTIDE SEQUENCE [LARGE SCALE GENOMIC DNA]</scope>
    <source>
        <strain evidence="1">CNM20130759</strain>
    </source>
</reference>
<comment type="caution">
    <text evidence="1">The sequence shown here is derived from an EMBL/GenBank/DDBJ whole genome shotgun (WGS) entry which is preliminary data.</text>
</comment>
<keyword evidence="2" id="KW-1185">Reference proteome</keyword>
<dbReference type="Proteomes" id="UP000215506">
    <property type="component" value="Unassembled WGS sequence"/>
</dbReference>
<protein>
    <submittedName>
        <fullName evidence="1">Uncharacterized protein</fullName>
    </submittedName>
</protein>
<evidence type="ECO:0000313" key="1">
    <source>
        <dbReference type="EMBL" id="OXR39529.1"/>
    </source>
</evidence>
<proteinExistence type="predicted"/>
<gene>
    <name evidence="1" type="ORF">B7C42_08403</name>
</gene>
<organism evidence="1 2">
    <name type="scientific">Nocardia cerradoensis</name>
    <dbReference type="NCBI Taxonomy" id="85688"/>
    <lineage>
        <taxon>Bacteria</taxon>
        <taxon>Bacillati</taxon>
        <taxon>Actinomycetota</taxon>
        <taxon>Actinomycetes</taxon>
        <taxon>Mycobacteriales</taxon>
        <taxon>Nocardiaceae</taxon>
        <taxon>Nocardia</taxon>
    </lineage>
</organism>
<dbReference type="AlphaFoldDB" id="A0A231GSB6"/>
<accession>A0A231GSB6</accession>
<dbReference type="EMBL" id="NGAF01000819">
    <property type="protein sequence ID" value="OXR39529.1"/>
    <property type="molecule type" value="Genomic_DNA"/>
</dbReference>